<dbReference type="SUPFAM" id="SSF52833">
    <property type="entry name" value="Thioredoxin-like"/>
    <property type="match status" value="1"/>
</dbReference>
<sequence>METTAQHINKQVEDSSTGEIILLNTCTRDAITTFPSMREMYDNGYSKYIPESGALNEIELLLKGKTITIVLGTWCGDSREQLPHFLKTTDASSLDKKDINFICVDRTKKAENGLLENLNIDRVPTFIIYEDEKELGRIIEKPIISIEEDLALILSKN</sequence>
<reference evidence="1 2" key="1">
    <citation type="submission" date="2024-03" db="EMBL/GenBank/DDBJ databases">
        <title>Sequence of Lycoming College Course Isolates.</title>
        <authorList>
            <person name="Plotts O."/>
            <person name="Newman J."/>
        </authorList>
    </citation>
    <scope>NUCLEOTIDE SEQUENCE [LARGE SCALE GENOMIC DNA]</scope>
    <source>
        <strain evidence="1 2">CJB-3</strain>
    </source>
</reference>
<organism evidence="1 2">
    <name type="scientific">Pedobacter panaciterrae</name>
    <dbReference type="NCBI Taxonomy" id="363849"/>
    <lineage>
        <taxon>Bacteria</taxon>
        <taxon>Pseudomonadati</taxon>
        <taxon>Bacteroidota</taxon>
        <taxon>Sphingobacteriia</taxon>
        <taxon>Sphingobacteriales</taxon>
        <taxon>Sphingobacteriaceae</taxon>
        <taxon>Pedobacter</taxon>
    </lineage>
</organism>
<evidence type="ECO:0000313" key="2">
    <source>
        <dbReference type="Proteomes" id="UP001378956"/>
    </source>
</evidence>
<protein>
    <submittedName>
        <fullName evidence="1">Thioredoxin family protein</fullName>
    </submittedName>
</protein>
<dbReference type="EMBL" id="JBBEUB010000003">
    <property type="protein sequence ID" value="MEJ2903282.1"/>
    <property type="molecule type" value="Genomic_DNA"/>
</dbReference>
<accession>A0ABU8NM13</accession>
<gene>
    <name evidence="1" type="ORF">WAE58_12640</name>
</gene>
<keyword evidence="2" id="KW-1185">Reference proteome</keyword>
<dbReference type="Gene3D" id="3.40.30.10">
    <property type="entry name" value="Glutaredoxin"/>
    <property type="match status" value="1"/>
</dbReference>
<dbReference type="CDD" id="cd02947">
    <property type="entry name" value="TRX_family"/>
    <property type="match status" value="1"/>
</dbReference>
<dbReference type="InterPro" id="IPR036249">
    <property type="entry name" value="Thioredoxin-like_sf"/>
</dbReference>
<evidence type="ECO:0000313" key="1">
    <source>
        <dbReference type="EMBL" id="MEJ2903282.1"/>
    </source>
</evidence>
<dbReference type="RefSeq" id="WP_172659843.1">
    <property type="nucleotide sequence ID" value="NZ_CBFGNQ010000001.1"/>
</dbReference>
<proteinExistence type="predicted"/>
<name>A0ABU8NM13_9SPHI</name>
<dbReference type="Proteomes" id="UP001378956">
    <property type="component" value="Unassembled WGS sequence"/>
</dbReference>
<comment type="caution">
    <text evidence="1">The sequence shown here is derived from an EMBL/GenBank/DDBJ whole genome shotgun (WGS) entry which is preliminary data.</text>
</comment>